<dbReference type="VEuPathDB" id="PlasmoDB:PmUG01_14015000"/>
<keyword evidence="1" id="KW-1133">Transmembrane helix</keyword>
<dbReference type="KEGG" id="pmal:PMUG01_14015000"/>
<name>A0A1D3TDU7_PLAMA</name>
<dbReference type="OrthoDB" id="379802at2759"/>
<keyword evidence="1" id="KW-0472">Membrane</keyword>
<evidence type="ECO:0000256" key="1">
    <source>
        <dbReference type="SAM" id="Phobius"/>
    </source>
</evidence>
<dbReference type="EMBL" id="LT594635">
    <property type="protein sequence ID" value="SCP03098.1"/>
    <property type="molecule type" value="Genomic_DNA"/>
</dbReference>
<accession>A0A1D3TDU7</accession>
<gene>
    <name evidence="2" type="primary">PmUG01_14015000</name>
    <name evidence="2" type="ORF">PMUG01_14015000</name>
</gene>
<evidence type="ECO:0000313" key="2">
    <source>
        <dbReference type="EMBL" id="SCP03098.1"/>
    </source>
</evidence>
<feature type="transmembrane region" description="Helical" evidence="1">
    <location>
        <begin position="411"/>
        <end position="434"/>
    </location>
</feature>
<evidence type="ECO:0000313" key="3">
    <source>
        <dbReference type="Proteomes" id="UP000219813"/>
    </source>
</evidence>
<dbReference type="GeneID" id="39871463"/>
<dbReference type="AlphaFoldDB" id="A0A1D3TDU7"/>
<reference evidence="2 3" key="1">
    <citation type="submission" date="2016-06" db="EMBL/GenBank/DDBJ databases">
        <authorList>
            <consortium name="Pathogen Informatics"/>
        </authorList>
    </citation>
    <scope>NUCLEOTIDE SEQUENCE [LARGE SCALE GENOMIC DNA]</scope>
</reference>
<sequence length="487" mass="56728">MSTTNDNSWDKILVGSPSYNIYKEFDSEVKEEIYNKYCIEFNNQQDEISRQGCSLCKKIARNVDKLSNYLKNIEYTPQCSHYKYWAYHNIKKILGDNIENEKAKPLINKLLQAQNSMNKDYYLYYCQYSFGDNISQRLNDKINEKHLHDYFKNYDSIKKSDTCKNVKPEEYEKYLNYINNLYNKYRSEKECCDGSWQYECFDYFNCSDEFDPSKLLSSLTSKGNKDCDNLKIFEKPLTFFNSDNSESSQIDIKNSIYHVKCTDIPTDRLDNNKLIGGTIRCHVLPSFPASLNNRSSSFTHRPPEHAPFTIDGHIVTPVTTELQRDNQVSSGSSKQQNYSSNLHASGVIKDKSAEKDTPCENPQLARDESGACIEPDVRKTNTIGVKLNVFAPGKTIIIRLNPNSYMYKNNFFRVGIAFTLIAGIIFTILLFYKFTPFGRCFHKKVPRKKRIDDYYDDPYMRQFIIRAPKSGKRRTGNRGLQFSYYSR</sequence>
<dbReference type="InterPro" id="IPR008780">
    <property type="entry name" value="Plasmodium_Vir"/>
</dbReference>
<dbReference type="Proteomes" id="UP000219813">
    <property type="component" value="Chromosome 14"/>
</dbReference>
<keyword evidence="3" id="KW-1185">Reference proteome</keyword>
<dbReference type="Pfam" id="PF05795">
    <property type="entry name" value="Plasmodium_Vir"/>
    <property type="match status" value="1"/>
</dbReference>
<dbReference type="RefSeq" id="XP_028864060.1">
    <property type="nucleotide sequence ID" value="XM_029007697.1"/>
</dbReference>
<proteinExistence type="predicted"/>
<organism evidence="2 3">
    <name type="scientific">Plasmodium malariae</name>
    <dbReference type="NCBI Taxonomy" id="5858"/>
    <lineage>
        <taxon>Eukaryota</taxon>
        <taxon>Sar</taxon>
        <taxon>Alveolata</taxon>
        <taxon>Apicomplexa</taxon>
        <taxon>Aconoidasida</taxon>
        <taxon>Haemosporida</taxon>
        <taxon>Plasmodiidae</taxon>
        <taxon>Plasmodium</taxon>
        <taxon>Plasmodium (Plasmodium)</taxon>
    </lineage>
</organism>
<keyword evidence="1" id="KW-0812">Transmembrane</keyword>
<protein>
    <submittedName>
        <fullName evidence="2">PIR protein</fullName>
    </submittedName>
</protein>